<dbReference type="PANTHER" id="PTHR11699">
    <property type="entry name" value="ALDEHYDE DEHYDROGENASE-RELATED"/>
    <property type="match status" value="1"/>
</dbReference>
<dbReference type="HOGENOM" id="CLU_2911218_0_0_1"/>
<dbReference type="STRING" id="2903.R1DDQ5"/>
<evidence type="ECO:0000259" key="1">
    <source>
        <dbReference type="Pfam" id="PF00171"/>
    </source>
</evidence>
<dbReference type="KEGG" id="ehx:EMIHUDRAFT_67023"/>
<organism evidence="2 3">
    <name type="scientific">Emiliania huxleyi (strain CCMP1516)</name>
    <dbReference type="NCBI Taxonomy" id="280463"/>
    <lineage>
        <taxon>Eukaryota</taxon>
        <taxon>Haptista</taxon>
        <taxon>Haptophyta</taxon>
        <taxon>Prymnesiophyceae</taxon>
        <taxon>Isochrysidales</taxon>
        <taxon>Noelaerhabdaceae</taxon>
        <taxon>Emiliania</taxon>
    </lineage>
</organism>
<keyword evidence="3" id="KW-1185">Reference proteome</keyword>
<evidence type="ECO:0000313" key="3">
    <source>
        <dbReference type="Proteomes" id="UP000013827"/>
    </source>
</evidence>
<dbReference type="Gene3D" id="3.40.309.10">
    <property type="entry name" value="Aldehyde Dehydrogenase, Chain A, domain 2"/>
    <property type="match status" value="1"/>
</dbReference>
<dbReference type="eggNOG" id="KOG2450">
    <property type="taxonomic scope" value="Eukaryota"/>
</dbReference>
<accession>A0A0D3IN45</accession>
<dbReference type="PaxDb" id="2903-EOD12680"/>
<dbReference type="InterPro" id="IPR015590">
    <property type="entry name" value="Aldehyde_DH_dom"/>
</dbReference>
<dbReference type="Pfam" id="PF00171">
    <property type="entry name" value="Aldedh"/>
    <property type="match status" value="1"/>
</dbReference>
<dbReference type="InterPro" id="IPR016163">
    <property type="entry name" value="Ald_DH_C"/>
</dbReference>
<dbReference type="Proteomes" id="UP000013827">
    <property type="component" value="Unassembled WGS sequence"/>
</dbReference>
<dbReference type="SUPFAM" id="SSF53720">
    <property type="entry name" value="ALDH-like"/>
    <property type="match status" value="1"/>
</dbReference>
<dbReference type="EnsemblProtists" id="EOD12680">
    <property type="protein sequence ID" value="EOD12680"/>
    <property type="gene ID" value="EMIHUDRAFT_67023"/>
</dbReference>
<evidence type="ECO:0000313" key="2">
    <source>
        <dbReference type="EnsemblProtists" id="EOD12680"/>
    </source>
</evidence>
<reference evidence="3" key="1">
    <citation type="journal article" date="2013" name="Nature">
        <title>Pan genome of the phytoplankton Emiliania underpins its global distribution.</title>
        <authorList>
            <person name="Read B.A."/>
            <person name="Kegel J."/>
            <person name="Klute M.J."/>
            <person name="Kuo A."/>
            <person name="Lefebvre S.C."/>
            <person name="Maumus F."/>
            <person name="Mayer C."/>
            <person name="Miller J."/>
            <person name="Monier A."/>
            <person name="Salamov A."/>
            <person name="Young J."/>
            <person name="Aguilar M."/>
            <person name="Claverie J.M."/>
            <person name="Frickenhaus S."/>
            <person name="Gonzalez K."/>
            <person name="Herman E.K."/>
            <person name="Lin Y.C."/>
            <person name="Napier J."/>
            <person name="Ogata H."/>
            <person name="Sarno A.F."/>
            <person name="Shmutz J."/>
            <person name="Schroeder D."/>
            <person name="de Vargas C."/>
            <person name="Verret F."/>
            <person name="von Dassow P."/>
            <person name="Valentin K."/>
            <person name="Van de Peer Y."/>
            <person name="Wheeler G."/>
            <person name="Dacks J.B."/>
            <person name="Delwiche C.F."/>
            <person name="Dyhrman S.T."/>
            <person name="Glockner G."/>
            <person name="John U."/>
            <person name="Richards T."/>
            <person name="Worden A.Z."/>
            <person name="Zhang X."/>
            <person name="Grigoriev I.V."/>
            <person name="Allen A.E."/>
            <person name="Bidle K."/>
            <person name="Borodovsky M."/>
            <person name="Bowler C."/>
            <person name="Brownlee C."/>
            <person name="Cock J.M."/>
            <person name="Elias M."/>
            <person name="Gladyshev V.N."/>
            <person name="Groth M."/>
            <person name="Guda C."/>
            <person name="Hadaegh A."/>
            <person name="Iglesias-Rodriguez M.D."/>
            <person name="Jenkins J."/>
            <person name="Jones B.M."/>
            <person name="Lawson T."/>
            <person name="Leese F."/>
            <person name="Lindquist E."/>
            <person name="Lobanov A."/>
            <person name="Lomsadze A."/>
            <person name="Malik S.B."/>
            <person name="Marsh M.E."/>
            <person name="Mackinder L."/>
            <person name="Mock T."/>
            <person name="Mueller-Roeber B."/>
            <person name="Pagarete A."/>
            <person name="Parker M."/>
            <person name="Probert I."/>
            <person name="Quesneville H."/>
            <person name="Raines C."/>
            <person name="Rensing S.A."/>
            <person name="Riano-Pachon D.M."/>
            <person name="Richier S."/>
            <person name="Rokitta S."/>
            <person name="Shiraiwa Y."/>
            <person name="Soanes D.M."/>
            <person name="van der Giezen M."/>
            <person name="Wahlund T.M."/>
            <person name="Williams B."/>
            <person name="Wilson W."/>
            <person name="Wolfe G."/>
            <person name="Wurch L.L."/>
        </authorList>
    </citation>
    <scope>NUCLEOTIDE SEQUENCE</scope>
</reference>
<reference evidence="2" key="2">
    <citation type="submission" date="2024-10" db="UniProtKB">
        <authorList>
            <consortium name="EnsemblProtists"/>
        </authorList>
    </citation>
    <scope>IDENTIFICATION</scope>
</reference>
<feature type="domain" description="Aldehyde dehydrogenase" evidence="1">
    <location>
        <begin position="1"/>
        <end position="53"/>
    </location>
</feature>
<dbReference type="GO" id="GO:0016620">
    <property type="term" value="F:oxidoreductase activity, acting on the aldehyde or oxo group of donors, NAD or NADP as acceptor"/>
    <property type="evidence" value="ECO:0007669"/>
    <property type="project" value="InterPro"/>
</dbReference>
<dbReference type="RefSeq" id="XP_005765109.1">
    <property type="nucleotide sequence ID" value="XM_005765052.1"/>
</dbReference>
<dbReference type="InterPro" id="IPR016161">
    <property type="entry name" value="Ald_DH/histidinol_DH"/>
</dbReference>
<proteinExistence type="predicted"/>
<name>A0A0D3IN45_EMIH1</name>
<dbReference type="GeneID" id="17258779"/>
<dbReference type="AlphaFoldDB" id="A0A0D3IN45"/>
<protein>
    <recommendedName>
        <fullName evidence="1">Aldehyde dehydrogenase domain-containing protein</fullName>
    </recommendedName>
</protein>
<sequence>AHRVAQGVRAGIVWINARHRNDPSSPWGGFGHSGVGRENGWEALHEYTETQSVVVCLDDTPH</sequence>